<feature type="non-terminal residue" evidence="2">
    <location>
        <position position="100"/>
    </location>
</feature>
<name>A0A8T4J4T1_9ACTN</name>
<gene>
    <name evidence="2" type="ORF">KDA82_39810</name>
</gene>
<evidence type="ECO:0000256" key="1">
    <source>
        <dbReference type="SAM" id="Phobius"/>
    </source>
</evidence>
<proteinExistence type="predicted"/>
<keyword evidence="3" id="KW-1185">Reference proteome</keyword>
<keyword evidence="1" id="KW-0812">Transmembrane</keyword>
<evidence type="ECO:0000313" key="3">
    <source>
        <dbReference type="Proteomes" id="UP000675554"/>
    </source>
</evidence>
<keyword evidence="1" id="KW-0472">Membrane</keyword>
<reference evidence="2" key="1">
    <citation type="submission" date="2021-04" db="EMBL/GenBank/DDBJ databases">
        <title>Sequencing of actinobacteria type strains.</title>
        <authorList>
            <person name="Nguyen G.-S."/>
            <person name="Wentzel A."/>
        </authorList>
    </citation>
    <scope>NUCLEOTIDE SEQUENCE</scope>
    <source>
        <strain evidence="2">DSM 42095</strain>
    </source>
</reference>
<dbReference type="EMBL" id="JAGSMN010002102">
    <property type="protein sequence ID" value="MBR7678985.1"/>
    <property type="molecule type" value="Genomic_DNA"/>
</dbReference>
<evidence type="ECO:0000313" key="2">
    <source>
        <dbReference type="EMBL" id="MBR7678985.1"/>
    </source>
</evidence>
<organism evidence="2 3">
    <name type="scientific">Streptomyces daliensis</name>
    <dbReference type="NCBI Taxonomy" id="299421"/>
    <lineage>
        <taxon>Bacteria</taxon>
        <taxon>Bacillati</taxon>
        <taxon>Actinomycetota</taxon>
        <taxon>Actinomycetes</taxon>
        <taxon>Kitasatosporales</taxon>
        <taxon>Streptomycetaceae</taxon>
        <taxon>Streptomyces</taxon>
    </lineage>
</organism>
<sequence length="100" mass="10383">PLAAAVTLCVLAPAFGLLLDLAVFRPLAGETVPALVASLGVFVLLVGVATLLWGTGARSDAPRILPEDPWIQLAATLALALAVAAVTRWTRFGRELRAVV</sequence>
<dbReference type="Proteomes" id="UP000675554">
    <property type="component" value="Unassembled WGS sequence"/>
</dbReference>
<accession>A0A8T4J4T1</accession>
<feature type="transmembrane region" description="Helical" evidence="1">
    <location>
        <begin position="73"/>
        <end position="90"/>
    </location>
</feature>
<comment type="caution">
    <text evidence="2">The sequence shown here is derived from an EMBL/GenBank/DDBJ whole genome shotgun (WGS) entry which is preliminary data.</text>
</comment>
<feature type="non-terminal residue" evidence="2">
    <location>
        <position position="1"/>
    </location>
</feature>
<protein>
    <submittedName>
        <fullName evidence="2">ABC transporter permease</fullName>
    </submittedName>
</protein>
<keyword evidence="1" id="KW-1133">Transmembrane helix</keyword>
<feature type="transmembrane region" description="Helical" evidence="1">
    <location>
        <begin position="32"/>
        <end position="53"/>
    </location>
</feature>
<dbReference type="AlphaFoldDB" id="A0A8T4J4T1"/>